<dbReference type="Proteomes" id="UP001195483">
    <property type="component" value="Unassembled WGS sequence"/>
</dbReference>
<reference evidence="2" key="2">
    <citation type="journal article" date="2021" name="Genome Biol. Evol.">
        <title>Developing a high-quality reference genome for a parasitic bivalve with doubly uniparental inheritance (Bivalvia: Unionida).</title>
        <authorList>
            <person name="Smith C.H."/>
        </authorList>
    </citation>
    <scope>NUCLEOTIDE SEQUENCE</scope>
    <source>
        <strain evidence="2">CHS0354</strain>
        <tissue evidence="2">Mantle</tissue>
    </source>
</reference>
<dbReference type="EMBL" id="JAEAOA010000363">
    <property type="protein sequence ID" value="KAK3597243.1"/>
    <property type="molecule type" value="Genomic_DNA"/>
</dbReference>
<evidence type="ECO:0000256" key="1">
    <source>
        <dbReference type="SAM" id="SignalP"/>
    </source>
</evidence>
<reference evidence="2" key="3">
    <citation type="submission" date="2023-05" db="EMBL/GenBank/DDBJ databases">
        <authorList>
            <person name="Smith C.H."/>
        </authorList>
    </citation>
    <scope>NUCLEOTIDE SEQUENCE</scope>
    <source>
        <strain evidence="2">CHS0354</strain>
        <tissue evidence="2">Mantle</tissue>
    </source>
</reference>
<evidence type="ECO:0000313" key="3">
    <source>
        <dbReference type="Proteomes" id="UP001195483"/>
    </source>
</evidence>
<keyword evidence="1" id="KW-0732">Signal</keyword>
<feature type="chain" id="PRO_5042286657" evidence="1">
    <location>
        <begin position="24"/>
        <end position="109"/>
    </location>
</feature>
<accession>A0AAE0SSP2</accession>
<evidence type="ECO:0000313" key="2">
    <source>
        <dbReference type="EMBL" id="KAK3597243.1"/>
    </source>
</evidence>
<name>A0AAE0SSP2_9BIVA</name>
<organism evidence="2 3">
    <name type="scientific">Potamilus streckersoni</name>
    <dbReference type="NCBI Taxonomy" id="2493646"/>
    <lineage>
        <taxon>Eukaryota</taxon>
        <taxon>Metazoa</taxon>
        <taxon>Spiralia</taxon>
        <taxon>Lophotrochozoa</taxon>
        <taxon>Mollusca</taxon>
        <taxon>Bivalvia</taxon>
        <taxon>Autobranchia</taxon>
        <taxon>Heteroconchia</taxon>
        <taxon>Palaeoheterodonta</taxon>
        <taxon>Unionida</taxon>
        <taxon>Unionoidea</taxon>
        <taxon>Unionidae</taxon>
        <taxon>Ambleminae</taxon>
        <taxon>Lampsilini</taxon>
        <taxon>Potamilus</taxon>
    </lineage>
</organism>
<keyword evidence="3" id="KW-1185">Reference proteome</keyword>
<dbReference type="AlphaFoldDB" id="A0AAE0SSP2"/>
<reference evidence="2" key="1">
    <citation type="journal article" date="2021" name="Genome Biol. Evol.">
        <title>A High-Quality Reference Genome for a Parasitic Bivalve with Doubly Uniparental Inheritance (Bivalvia: Unionida).</title>
        <authorList>
            <person name="Smith C.H."/>
        </authorList>
    </citation>
    <scope>NUCLEOTIDE SEQUENCE</scope>
    <source>
        <strain evidence="2">CHS0354</strain>
    </source>
</reference>
<comment type="caution">
    <text evidence="2">The sequence shown here is derived from an EMBL/GenBank/DDBJ whole genome shotgun (WGS) entry which is preliminary data.</text>
</comment>
<protein>
    <submittedName>
        <fullName evidence="2">Uncharacterized protein</fullName>
    </submittedName>
</protein>
<proteinExistence type="predicted"/>
<sequence length="109" mass="12755">MRTLTMCFLCGLAIAILLEIVTADFSRRNCFVECMVQKYRKPVYCVCSNTDKLEWGKRTPDGYRTRSPARLPFRYGKRDLPFTSQERYDESGPDVLRNIQSIGRYELEV</sequence>
<feature type="signal peptide" evidence="1">
    <location>
        <begin position="1"/>
        <end position="23"/>
    </location>
</feature>
<gene>
    <name evidence="2" type="ORF">CHS0354_005002</name>
</gene>